<evidence type="ECO:0000259" key="7">
    <source>
        <dbReference type="PROSITE" id="PS51721"/>
    </source>
</evidence>
<comment type="subcellular location">
    <subcellularLocation>
        <location evidence="1">Nucleus</location>
    </subcellularLocation>
</comment>
<dbReference type="InterPro" id="IPR030378">
    <property type="entry name" value="G_CP_dom"/>
</dbReference>
<dbReference type="GO" id="GO:0005525">
    <property type="term" value="F:GTP binding"/>
    <property type="evidence" value="ECO:0007669"/>
    <property type="project" value="UniProtKB-KW"/>
</dbReference>
<keyword evidence="8" id="KW-1185">Reference proteome</keyword>
<dbReference type="InterPro" id="IPR014813">
    <property type="entry name" value="Gnl3_N_dom"/>
</dbReference>
<evidence type="ECO:0000256" key="6">
    <source>
        <dbReference type="SAM" id="MobiDB-lite"/>
    </source>
</evidence>
<evidence type="ECO:0000313" key="9">
    <source>
        <dbReference type="RefSeq" id="XP_019621705.1"/>
    </source>
</evidence>
<dbReference type="SUPFAM" id="SSF52540">
    <property type="entry name" value="P-loop containing nucleoside triphosphate hydrolases"/>
    <property type="match status" value="1"/>
</dbReference>
<dbReference type="Pfam" id="PF01926">
    <property type="entry name" value="MMR_HSR1"/>
    <property type="match status" value="1"/>
</dbReference>
<evidence type="ECO:0000256" key="2">
    <source>
        <dbReference type="ARBA" id="ARBA00022741"/>
    </source>
</evidence>
<dbReference type="FunFam" id="1.10.1580.10:FF:000002">
    <property type="entry name" value="Guanine nucleotide-binding protein-like 3 (nucleolar)-like"/>
    <property type="match status" value="1"/>
</dbReference>
<dbReference type="PANTHER" id="PTHR11089">
    <property type="entry name" value="GTP-BINDING PROTEIN-RELATED"/>
    <property type="match status" value="1"/>
</dbReference>
<keyword evidence="3" id="KW-0175">Coiled coil</keyword>
<dbReference type="Gene3D" id="3.40.50.300">
    <property type="entry name" value="P-loop containing nucleotide triphosphate hydrolases"/>
    <property type="match status" value="1"/>
</dbReference>
<dbReference type="Gene3D" id="1.10.1580.10">
    <property type="match status" value="1"/>
</dbReference>
<proteinExistence type="predicted"/>
<feature type="domain" description="CP-type G" evidence="7">
    <location>
        <begin position="148"/>
        <end position="333"/>
    </location>
</feature>
<feature type="compositionally biased region" description="Acidic residues" evidence="6">
    <location>
        <begin position="485"/>
        <end position="525"/>
    </location>
</feature>
<dbReference type="OrthoDB" id="444945at2759"/>
<dbReference type="PROSITE" id="PS51721">
    <property type="entry name" value="G_CP"/>
    <property type="match status" value="1"/>
</dbReference>
<dbReference type="AlphaFoldDB" id="A0A6P4XYI4"/>
<evidence type="ECO:0000256" key="3">
    <source>
        <dbReference type="ARBA" id="ARBA00023054"/>
    </source>
</evidence>
<dbReference type="PANTHER" id="PTHR11089:SF30">
    <property type="entry name" value="GUANINE NUCLEOTIDE-BINDING PROTEIN-LIKE 3 HOMOLOG"/>
    <property type="match status" value="1"/>
</dbReference>
<feature type="region of interest" description="Disordered" evidence="6">
    <location>
        <begin position="582"/>
        <end position="607"/>
    </location>
</feature>
<keyword evidence="4" id="KW-0342">GTP-binding</keyword>
<dbReference type="Proteomes" id="UP000515135">
    <property type="component" value="Unplaced"/>
</dbReference>
<gene>
    <name evidence="9" type="primary">LOC109467965</name>
</gene>
<evidence type="ECO:0000256" key="5">
    <source>
        <dbReference type="ARBA" id="ARBA00023242"/>
    </source>
</evidence>
<feature type="region of interest" description="Disordered" evidence="6">
    <location>
        <begin position="33"/>
        <end position="106"/>
    </location>
</feature>
<keyword evidence="5" id="KW-0539">Nucleus</keyword>
<sequence>MVNRPFKNKQSKRLTCHKKYKIKKKIKEHNRKIRKAAKKKGTATKVSRARKDPGVPSEAPFKEQILREAQKRKQKAEEEREQRKIKRQKMLEKKRKAEKAKRDVASLQKDALKRQKAFEQKQAAMEQMEVNASSKGLKSTESSRKAFYREFRKVVEAADVVLEVVDARDPLGCRCPQVEQSILAAGPNKRIVLILNKIDLCPREIVEKWLKYLRNEFPTVAFKASTQSQTHNLSQSKVPVNLANKDLLTSSRCLGADSLMQLLNNYCRNMNIKTTISVGIIGLPNVGKSSIINSLKRSRACAVGGTPGVTKTLQEVQIDKHIKLIDSPGIVMTSGLSDAALILRNCLKVENIADVVTPVDAILRRCNKQQIMLHYGVPDYANVHEFLALLAKRQGKLKKGGVPDVDKAAKLVLQDWTIGKITYFTHPPESHNMPVHLGAEIVSEMGKAFDIGTIEKDMDKVLGNLTMETTSNMLAMESMGPMEGTMEEEEEEEDEEEELEEDEEMSSEDGEEEEEEDEMDEEEDESIKHVPESNLAELSTISVKVKAKEKKSEPESVMKQKPGTSLEIPSVLEGNLQLGKAAKVAQKRRKKQQKRADKLSTQLSDSLSAAMDFGLGEDDSYNFDTDFQ</sequence>
<reference evidence="9" key="1">
    <citation type="submission" date="2025-08" db="UniProtKB">
        <authorList>
            <consortium name="RefSeq"/>
        </authorList>
    </citation>
    <scope>IDENTIFICATION</scope>
    <source>
        <tissue evidence="9">Gonad</tissue>
    </source>
</reference>
<organism evidence="8 9">
    <name type="scientific">Branchiostoma belcheri</name>
    <name type="common">Amphioxus</name>
    <dbReference type="NCBI Taxonomy" id="7741"/>
    <lineage>
        <taxon>Eukaryota</taxon>
        <taxon>Metazoa</taxon>
        <taxon>Chordata</taxon>
        <taxon>Cephalochordata</taxon>
        <taxon>Leptocardii</taxon>
        <taxon>Amphioxiformes</taxon>
        <taxon>Branchiostomatidae</taxon>
        <taxon>Branchiostoma</taxon>
    </lineage>
</organism>
<dbReference type="KEGG" id="bbel:109467965"/>
<evidence type="ECO:0000313" key="8">
    <source>
        <dbReference type="Proteomes" id="UP000515135"/>
    </source>
</evidence>
<dbReference type="InterPro" id="IPR027417">
    <property type="entry name" value="P-loop_NTPase"/>
</dbReference>
<dbReference type="GeneID" id="109467965"/>
<dbReference type="RefSeq" id="XP_019621705.1">
    <property type="nucleotide sequence ID" value="XM_019766146.1"/>
</dbReference>
<dbReference type="InterPro" id="IPR050755">
    <property type="entry name" value="TRAFAC_YlqF/YawG_RiboMat"/>
</dbReference>
<accession>A0A6P4XYI4</accession>
<evidence type="ECO:0000256" key="4">
    <source>
        <dbReference type="ARBA" id="ARBA00023134"/>
    </source>
</evidence>
<name>A0A6P4XYI4_BRABE</name>
<protein>
    <submittedName>
        <fullName evidence="9">LOW QUALITY PROTEIN: guanine nucleotide-binding protein-like 3 homolog</fullName>
    </submittedName>
</protein>
<feature type="compositionally biased region" description="Basic residues" evidence="6">
    <location>
        <begin position="33"/>
        <end position="42"/>
    </location>
</feature>
<keyword evidence="2" id="KW-0547">Nucleotide-binding</keyword>
<dbReference type="GO" id="GO:0005730">
    <property type="term" value="C:nucleolus"/>
    <property type="evidence" value="ECO:0007669"/>
    <property type="project" value="TreeGrafter"/>
</dbReference>
<dbReference type="InterPro" id="IPR006073">
    <property type="entry name" value="GTP-bd"/>
</dbReference>
<evidence type="ECO:0000256" key="1">
    <source>
        <dbReference type="ARBA" id="ARBA00004123"/>
    </source>
</evidence>
<dbReference type="InterPro" id="IPR023179">
    <property type="entry name" value="GTP-bd_ortho_bundle_sf"/>
</dbReference>
<dbReference type="CDD" id="cd04178">
    <property type="entry name" value="Nucleostemin_like"/>
    <property type="match status" value="1"/>
</dbReference>
<feature type="compositionally biased region" description="Basic residues" evidence="6">
    <location>
        <begin position="83"/>
        <end position="99"/>
    </location>
</feature>
<dbReference type="Pfam" id="PF08701">
    <property type="entry name" value="GN3L_Grn1"/>
    <property type="match status" value="1"/>
</dbReference>
<feature type="region of interest" description="Disordered" evidence="6">
    <location>
        <begin position="472"/>
        <end position="570"/>
    </location>
</feature>
<feature type="compositionally biased region" description="Basic and acidic residues" evidence="6">
    <location>
        <begin position="60"/>
        <end position="82"/>
    </location>
</feature>
<dbReference type="PRINTS" id="PR00326">
    <property type="entry name" value="GTP1OBG"/>
</dbReference>
<dbReference type="FunFam" id="3.40.50.300:FF:000493">
    <property type="entry name" value="Guanine nucleotide-binding protein-like 3-like protein"/>
    <property type="match status" value="1"/>
</dbReference>